<dbReference type="OrthoDB" id="9804482at2"/>
<dbReference type="InterPro" id="IPR037518">
    <property type="entry name" value="MPN"/>
</dbReference>
<feature type="domain" description="MPN" evidence="6">
    <location>
        <begin position="12"/>
        <end position="139"/>
    </location>
</feature>
<organism evidence="7 8">
    <name type="scientific">Fluviicola chungangensis</name>
    <dbReference type="NCBI Taxonomy" id="2597671"/>
    <lineage>
        <taxon>Bacteria</taxon>
        <taxon>Pseudomonadati</taxon>
        <taxon>Bacteroidota</taxon>
        <taxon>Flavobacteriia</taxon>
        <taxon>Flavobacteriales</taxon>
        <taxon>Crocinitomicaceae</taxon>
        <taxon>Fluviicola</taxon>
    </lineage>
</organism>
<keyword evidence="3" id="KW-0378">Hydrolase</keyword>
<reference evidence="7 8" key="1">
    <citation type="submission" date="2019-07" db="EMBL/GenBank/DDBJ databases">
        <authorList>
            <person name="Huq M.A."/>
        </authorList>
    </citation>
    <scope>NUCLEOTIDE SEQUENCE [LARGE SCALE GENOMIC DNA]</scope>
    <source>
        <strain evidence="7 8">MAH-3</strain>
    </source>
</reference>
<accession>A0A556MGI6</accession>
<dbReference type="Proteomes" id="UP000316008">
    <property type="component" value="Unassembled WGS sequence"/>
</dbReference>
<proteinExistence type="predicted"/>
<dbReference type="PROSITE" id="PS01302">
    <property type="entry name" value="UPF0758"/>
    <property type="match status" value="1"/>
</dbReference>
<keyword evidence="4" id="KW-0862">Zinc</keyword>
<keyword evidence="1" id="KW-0645">Protease</keyword>
<dbReference type="PANTHER" id="PTHR30471">
    <property type="entry name" value="DNA REPAIR PROTEIN RADC"/>
    <property type="match status" value="1"/>
</dbReference>
<dbReference type="Pfam" id="PF04002">
    <property type="entry name" value="RadC"/>
    <property type="match status" value="1"/>
</dbReference>
<dbReference type="GO" id="GO:0006508">
    <property type="term" value="P:proteolysis"/>
    <property type="evidence" value="ECO:0007669"/>
    <property type="project" value="UniProtKB-KW"/>
</dbReference>
<evidence type="ECO:0000313" key="7">
    <source>
        <dbReference type="EMBL" id="TSJ38969.1"/>
    </source>
</evidence>
<dbReference type="Gene3D" id="3.40.140.10">
    <property type="entry name" value="Cytidine Deaminase, domain 2"/>
    <property type="match status" value="1"/>
</dbReference>
<evidence type="ECO:0000256" key="3">
    <source>
        <dbReference type="ARBA" id="ARBA00022801"/>
    </source>
</evidence>
<dbReference type="RefSeq" id="WP_144334669.1">
    <property type="nucleotide sequence ID" value="NZ_VLPL01000013.1"/>
</dbReference>
<evidence type="ECO:0000313" key="8">
    <source>
        <dbReference type="Proteomes" id="UP000316008"/>
    </source>
</evidence>
<keyword evidence="5" id="KW-0482">Metalloprotease</keyword>
<evidence type="ECO:0000256" key="1">
    <source>
        <dbReference type="ARBA" id="ARBA00022670"/>
    </source>
</evidence>
<dbReference type="PROSITE" id="PS50249">
    <property type="entry name" value="MPN"/>
    <property type="match status" value="1"/>
</dbReference>
<evidence type="ECO:0000256" key="5">
    <source>
        <dbReference type="ARBA" id="ARBA00023049"/>
    </source>
</evidence>
<dbReference type="InterPro" id="IPR001405">
    <property type="entry name" value="UPF0758"/>
</dbReference>
<dbReference type="GO" id="GO:0008237">
    <property type="term" value="F:metallopeptidase activity"/>
    <property type="evidence" value="ECO:0007669"/>
    <property type="project" value="UniProtKB-KW"/>
</dbReference>
<evidence type="ECO:0000256" key="2">
    <source>
        <dbReference type="ARBA" id="ARBA00022723"/>
    </source>
</evidence>
<gene>
    <name evidence="7" type="ORF">FO442_18305</name>
</gene>
<dbReference type="GO" id="GO:0046872">
    <property type="term" value="F:metal ion binding"/>
    <property type="evidence" value="ECO:0007669"/>
    <property type="project" value="UniProtKB-KW"/>
</dbReference>
<dbReference type="AlphaFoldDB" id="A0A556MGI6"/>
<protein>
    <submittedName>
        <fullName evidence="7">DNA repair protein</fullName>
    </submittedName>
</protein>
<comment type="caution">
    <text evidence="7">The sequence shown here is derived from an EMBL/GenBank/DDBJ whole genome shotgun (WGS) entry which is preliminary data.</text>
</comment>
<dbReference type="InterPro" id="IPR025657">
    <property type="entry name" value="RadC_JAB"/>
</dbReference>
<dbReference type="CDD" id="cd08071">
    <property type="entry name" value="MPN_DUF2466"/>
    <property type="match status" value="1"/>
</dbReference>
<evidence type="ECO:0000259" key="6">
    <source>
        <dbReference type="PROSITE" id="PS50249"/>
    </source>
</evidence>
<evidence type="ECO:0000256" key="4">
    <source>
        <dbReference type="ARBA" id="ARBA00022833"/>
    </source>
</evidence>
<sequence length="213" mass="24584">MNVRLTKDQKIQIANSDDVFGIMQQILLRENRIGRIQEHFWIVGLDKAHKILFIELLALGNDNRVHIKAPQVFRMAIYKNAPKVILVHNHPSGVMKPGEDDLKTTDRLLKAGEIIEIDVIDHLIISEKTYFGFNQAGLIEELRNNGAYRIVERDRAELEKWRLDQEKEKGALEEKKTLAKKLLALNTMSAEEIRKLTGLGIREMNKILKELEK</sequence>
<dbReference type="InterPro" id="IPR020891">
    <property type="entry name" value="UPF0758_CS"/>
</dbReference>
<name>A0A556MGI6_9FLAO</name>
<dbReference type="EMBL" id="VLPL01000013">
    <property type="protein sequence ID" value="TSJ38969.1"/>
    <property type="molecule type" value="Genomic_DNA"/>
</dbReference>
<keyword evidence="2" id="KW-0479">Metal-binding</keyword>
<keyword evidence="8" id="KW-1185">Reference proteome</keyword>
<dbReference type="PANTHER" id="PTHR30471:SF3">
    <property type="entry name" value="UPF0758 PROTEIN YEES-RELATED"/>
    <property type="match status" value="1"/>
</dbReference>